<organism evidence="2">
    <name type="scientific">Schistocephalus solidus</name>
    <name type="common">Tapeworm</name>
    <dbReference type="NCBI Taxonomy" id="70667"/>
    <lineage>
        <taxon>Eukaryota</taxon>
        <taxon>Metazoa</taxon>
        <taxon>Spiralia</taxon>
        <taxon>Lophotrochozoa</taxon>
        <taxon>Platyhelminthes</taxon>
        <taxon>Cestoda</taxon>
        <taxon>Eucestoda</taxon>
        <taxon>Diphyllobothriidea</taxon>
        <taxon>Diphyllobothriidae</taxon>
        <taxon>Schistocephalus</taxon>
    </lineage>
</organism>
<gene>
    <name evidence="2" type="ORF">TR151012</name>
</gene>
<feature type="region of interest" description="Disordered" evidence="1">
    <location>
        <begin position="49"/>
        <end position="117"/>
    </location>
</feature>
<evidence type="ECO:0000313" key="2">
    <source>
        <dbReference type="EMBL" id="JAP40270.1"/>
    </source>
</evidence>
<reference evidence="2" key="1">
    <citation type="submission" date="2016-01" db="EMBL/GenBank/DDBJ databases">
        <title>Reference transcriptome for the parasite Schistocephalus solidus: insights into the molecular evolution of parasitism.</title>
        <authorList>
            <person name="Hebert F.O."/>
            <person name="Grambauer S."/>
            <person name="Barber I."/>
            <person name="Landry C.R."/>
            <person name="Aubin-Horth N."/>
        </authorList>
    </citation>
    <scope>NUCLEOTIDE SEQUENCE</scope>
</reference>
<dbReference type="AlphaFoldDB" id="A0A0X3NLY8"/>
<evidence type="ECO:0000256" key="1">
    <source>
        <dbReference type="SAM" id="MobiDB-lite"/>
    </source>
</evidence>
<feature type="compositionally biased region" description="Polar residues" evidence="1">
    <location>
        <begin position="80"/>
        <end position="92"/>
    </location>
</feature>
<feature type="region of interest" description="Disordered" evidence="1">
    <location>
        <begin position="266"/>
        <end position="286"/>
    </location>
</feature>
<proteinExistence type="predicted"/>
<sequence>MSRSAQHDQCISRSRRTRTDFRSTKDGVVGLSWREERDLRRAMYDSLRRVRQEQQRRRQPSAALRRSETGIHSQRKLRSFCNSQGVNSNSSAKMAVTGEKPVSPLQPPKSPTPQAPSFTLVKDTKRFEGTPSFKSTNVLRNKCPIPRLPSRLHPTSSSSRLIQLSKKLKAKAARRTASVGVSTLSHRPRPRIKRYLAENPASKNSNPTCNSGLVYAHDHLEDNFETRVTVNGAASKPNSPPCPCHPWSSVRLHSSAQKRDALETTLRLDDSPRANQPPHSLPSDTIPRALWQDSEGNPVDTHDFVDFLCYYGTPCLSKKLAWFSTAPHLRICSPIAKASPIPVVEPIRRSANHLHSGQLNKNVLTAPPRPALTALVGEDQGDKSFHDLSSAKAFSLCRSVFVARKTASAYNSGLLVNLPCSKNSVLEQNFNGSLVSKSLYGRNSSTTPSTIVNKPRQLAATPRRHLVSAAKPRKSAVPLRNNSRGLRKSSVSRVSTILHLAGVQTRSHTPL</sequence>
<dbReference type="EMBL" id="GEEE01022955">
    <property type="protein sequence ID" value="JAP40270.1"/>
    <property type="molecule type" value="Transcribed_RNA"/>
</dbReference>
<name>A0A0X3NLY8_SCHSO</name>
<feature type="compositionally biased region" description="Pro residues" evidence="1">
    <location>
        <begin position="104"/>
        <end position="114"/>
    </location>
</feature>
<feature type="region of interest" description="Disordered" evidence="1">
    <location>
        <begin position="1"/>
        <end position="31"/>
    </location>
</feature>
<feature type="region of interest" description="Disordered" evidence="1">
    <location>
        <begin position="129"/>
        <end position="160"/>
    </location>
</feature>
<accession>A0A0X3NLY8</accession>
<feature type="compositionally biased region" description="Polar residues" evidence="1">
    <location>
        <begin position="1"/>
        <end position="11"/>
    </location>
</feature>
<protein>
    <submittedName>
        <fullName evidence="2">Uncharacterized protein</fullName>
    </submittedName>
</protein>